<dbReference type="PANTHER" id="PTHR31126">
    <property type="entry name" value="TYROSINE-PROTEIN PHOSPHATASE"/>
    <property type="match status" value="1"/>
</dbReference>
<dbReference type="RefSeq" id="WP_376830263.1">
    <property type="nucleotide sequence ID" value="NZ_JBHLWR010000006.1"/>
</dbReference>
<evidence type="ECO:0000313" key="3">
    <source>
        <dbReference type="EMBL" id="MFC3265065.1"/>
    </source>
</evidence>
<feature type="domain" description="Tyrosine specific protein phosphatases" evidence="2">
    <location>
        <begin position="115"/>
        <end position="173"/>
    </location>
</feature>
<sequence length="241" mass="26266">MPERDIIISGSFNTRDLGGYPTCYGRPVAWRRAIRSGNVAALDRNGVARLKQLNVTRVIDLRSERERQAEPHAIRPEDGVELIAIPLFDGLDPSRIPRGDMLLGLYVQALETQGRLFVETLRLIGSSAGAALFHCTVGKDRTGLVAALLLALAGVDEGDIVADYAMTAERIARLPGGPDAILARLGLDGRRYAQLLACDPSVMRRTLDWLTDNFRGAGDYLRAHGLTDSELEQVRAHLGVA</sequence>
<dbReference type="InterPro" id="IPR016130">
    <property type="entry name" value="Tyr_Pase_AS"/>
</dbReference>
<dbReference type="InterPro" id="IPR029021">
    <property type="entry name" value="Prot-tyrosine_phosphatase-like"/>
</dbReference>
<evidence type="ECO:0000313" key="4">
    <source>
        <dbReference type="Proteomes" id="UP001595536"/>
    </source>
</evidence>
<protein>
    <submittedName>
        <fullName evidence="3">Tyrosine-protein phosphatase</fullName>
        <ecNumber evidence="3">3.1.3.48</ecNumber>
    </submittedName>
</protein>
<comment type="caution">
    <text evidence="3">The sequence shown here is derived from an EMBL/GenBank/DDBJ whole genome shotgun (WGS) entry which is preliminary data.</text>
</comment>
<name>A0ABV7LB20_9HYPH</name>
<dbReference type="Pfam" id="PF13350">
    <property type="entry name" value="Y_phosphatase3"/>
    <property type="match status" value="1"/>
</dbReference>
<dbReference type="Proteomes" id="UP001595536">
    <property type="component" value="Unassembled WGS sequence"/>
</dbReference>
<dbReference type="EMBL" id="JBHRUV010000010">
    <property type="protein sequence ID" value="MFC3265065.1"/>
    <property type="molecule type" value="Genomic_DNA"/>
</dbReference>
<dbReference type="SUPFAM" id="SSF52799">
    <property type="entry name" value="(Phosphotyrosine protein) phosphatases II"/>
    <property type="match status" value="1"/>
</dbReference>
<evidence type="ECO:0000259" key="2">
    <source>
        <dbReference type="PROSITE" id="PS50056"/>
    </source>
</evidence>
<dbReference type="PANTHER" id="PTHR31126:SF1">
    <property type="entry name" value="TYROSINE SPECIFIC PROTEIN PHOSPHATASES DOMAIN-CONTAINING PROTEIN"/>
    <property type="match status" value="1"/>
</dbReference>
<dbReference type="PROSITE" id="PS50056">
    <property type="entry name" value="TYR_PHOSPHATASE_2"/>
    <property type="match status" value="1"/>
</dbReference>
<reference evidence="4" key="1">
    <citation type="journal article" date="2019" name="Int. J. Syst. Evol. Microbiol.">
        <title>The Global Catalogue of Microorganisms (GCM) 10K type strain sequencing project: providing services to taxonomists for standard genome sequencing and annotation.</title>
        <authorList>
            <consortium name="The Broad Institute Genomics Platform"/>
            <consortium name="The Broad Institute Genome Sequencing Center for Infectious Disease"/>
            <person name="Wu L."/>
            <person name="Ma J."/>
        </authorList>
    </citation>
    <scope>NUCLEOTIDE SEQUENCE [LARGE SCALE GENOMIC DNA]</scope>
    <source>
        <strain evidence="4">CCM 7941</strain>
    </source>
</reference>
<comment type="similarity">
    <text evidence="1">Belongs to the protein-tyrosine phosphatase family.</text>
</comment>
<evidence type="ECO:0000256" key="1">
    <source>
        <dbReference type="ARBA" id="ARBA00009580"/>
    </source>
</evidence>
<proteinExistence type="inferred from homology"/>
<dbReference type="InterPro" id="IPR000387">
    <property type="entry name" value="Tyr_Pase_dom"/>
</dbReference>
<organism evidence="3 4">
    <name type="scientific">Camelimonas abortus</name>
    <dbReference type="NCBI Taxonomy" id="1017184"/>
    <lineage>
        <taxon>Bacteria</taxon>
        <taxon>Pseudomonadati</taxon>
        <taxon>Pseudomonadota</taxon>
        <taxon>Alphaproteobacteria</taxon>
        <taxon>Hyphomicrobiales</taxon>
        <taxon>Chelatococcaceae</taxon>
        <taxon>Camelimonas</taxon>
    </lineage>
</organism>
<dbReference type="EC" id="3.1.3.48" evidence="3"/>
<dbReference type="GO" id="GO:0004725">
    <property type="term" value="F:protein tyrosine phosphatase activity"/>
    <property type="evidence" value="ECO:0007669"/>
    <property type="project" value="UniProtKB-EC"/>
</dbReference>
<keyword evidence="4" id="KW-1185">Reference proteome</keyword>
<dbReference type="Gene3D" id="3.90.190.10">
    <property type="entry name" value="Protein tyrosine phosphatase superfamily"/>
    <property type="match status" value="1"/>
</dbReference>
<keyword evidence="3" id="KW-0378">Hydrolase</keyword>
<dbReference type="InterPro" id="IPR026893">
    <property type="entry name" value="Tyr/Ser_Pase_IphP-type"/>
</dbReference>
<gene>
    <name evidence="3" type="ORF">ACFOEX_01650</name>
</gene>
<accession>A0ABV7LB20</accession>
<dbReference type="PROSITE" id="PS00383">
    <property type="entry name" value="TYR_PHOSPHATASE_1"/>
    <property type="match status" value="1"/>
</dbReference>